<gene>
    <name evidence="2" type="ORF">HXX76_009015</name>
</gene>
<feature type="region of interest" description="Disordered" evidence="1">
    <location>
        <begin position="110"/>
        <end position="151"/>
    </location>
</feature>
<evidence type="ECO:0000313" key="3">
    <source>
        <dbReference type="Proteomes" id="UP000650467"/>
    </source>
</evidence>
<dbReference type="OrthoDB" id="532937at2759"/>
<evidence type="ECO:0000256" key="1">
    <source>
        <dbReference type="SAM" id="MobiDB-lite"/>
    </source>
</evidence>
<feature type="compositionally biased region" description="Acidic residues" evidence="1">
    <location>
        <begin position="132"/>
        <end position="146"/>
    </location>
</feature>
<feature type="region of interest" description="Disordered" evidence="1">
    <location>
        <begin position="73"/>
        <end position="94"/>
    </location>
</feature>
<comment type="caution">
    <text evidence="2">The sequence shown here is derived from an EMBL/GenBank/DDBJ whole genome shotgun (WGS) entry which is preliminary data.</text>
</comment>
<feature type="compositionally biased region" description="Polar residues" evidence="1">
    <location>
        <begin position="114"/>
        <end position="126"/>
    </location>
</feature>
<dbReference type="Gene3D" id="1.20.1270.70">
    <property type="entry name" value="Designed single chain three-helix bundle"/>
    <property type="match status" value="1"/>
</dbReference>
<dbReference type="AlphaFoldDB" id="A0A835VZY7"/>
<evidence type="ECO:0000313" key="2">
    <source>
        <dbReference type="EMBL" id="KAG2432088.1"/>
    </source>
</evidence>
<organism evidence="2 3">
    <name type="scientific">Chlamydomonas incerta</name>
    <dbReference type="NCBI Taxonomy" id="51695"/>
    <lineage>
        <taxon>Eukaryota</taxon>
        <taxon>Viridiplantae</taxon>
        <taxon>Chlorophyta</taxon>
        <taxon>core chlorophytes</taxon>
        <taxon>Chlorophyceae</taxon>
        <taxon>CS clade</taxon>
        <taxon>Chlamydomonadales</taxon>
        <taxon>Chlamydomonadaceae</taxon>
        <taxon>Chlamydomonas</taxon>
    </lineage>
</organism>
<accession>A0A835VZY7</accession>
<protein>
    <submittedName>
        <fullName evidence="2">Uncharacterized protein</fullName>
    </submittedName>
</protein>
<proteinExistence type="predicted"/>
<dbReference type="Proteomes" id="UP000650467">
    <property type="component" value="Unassembled WGS sequence"/>
</dbReference>
<sequence>MSQNISFEQIKQLLEDALKPLATKVEVEALSTKVEALSTKVEALSTKFDDLSTKLDKTMVKVDILVSKQQNSAATRSDRLQVVPRPDGSMPTVDYPESIQQLLVAGNESLPDGQRNTWNKSKSKSLLRQYEDASESESESETDDIEDSSKSRAHRLKIARLLGVTNAQLNFAQMTL</sequence>
<reference evidence="2" key="1">
    <citation type="journal article" date="2020" name="bioRxiv">
        <title>Comparative genomics of Chlamydomonas.</title>
        <authorList>
            <person name="Craig R.J."/>
            <person name="Hasan A.R."/>
            <person name="Ness R.W."/>
            <person name="Keightley P.D."/>
        </authorList>
    </citation>
    <scope>NUCLEOTIDE SEQUENCE</scope>
    <source>
        <strain evidence="2">SAG 7.73</strain>
    </source>
</reference>
<dbReference type="EMBL" id="JAEHOC010000022">
    <property type="protein sequence ID" value="KAG2432088.1"/>
    <property type="molecule type" value="Genomic_DNA"/>
</dbReference>
<keyword evidence="3" id="KW-1185">Reference proteome</keyword>
<name>A0A835VZY7_CHLIN</name>